<gene>
    <name evidence="1" type="ORF">CSW57_11215</name>
</gene>
<comment type="caution">
    <text evidence="1">The sequence shown here is derived from an EMBL/GenBank/DDBJ whole genome shotgun (WGS) entry which is preliminary data.</text>
</comment>
<sequence>MAIELSTARRLWRLLEPIHAVTYFSDETREALAAAGYRGFWMGYFAGRAAPLGEVGPEIVTALFYNFAPDHVARAIPDAWRFAPPETAIDVRRQAAVATLQRMLGSVGNDEVVDRVVALLRPAAQNADLGGRALFAANAALPWPEERYGALWHAATLLREHRGDGHVAALTTAGVTGREAGVLHSSAAAIPRSVLETSRKYTPDEWSALTERLAERGLLDHSGAITPSGRALKGDIETTTDRLAAPAYDVLSEAEVDELTSALMTLTKTVVASGDIPSVTPMGLDLDDVG</sequence>
<organism evidence="1 2">
    <name type="scientific">Williamsia marianensis</name>
    <dbReference type="NCBI Taxonomy" id="85044"/>
    <lineage>
        <taxon>Bacteria</taxon>
        <taxon>Bacillati</taxon>
        <taxon>Actinomycetota</taxon>
        <taxon>Actinomycetes</taxon>
        <taxon>Mycobacteriales</taxon>
        <taxon>Nocardiaceae</taxon>
        <taxon>Williamsia</taxon>
    </lineage>
</organism>
<dbReference type="EMBL" id="PEBD01000008">
    <property type="protein sequence ID" value="PHV66821.1"/>
    <property type="molecule type" value="Genomic_DNA"/>
</dbReference>
<protein>
    <recommendedName>
        <fullName evidence="3">SalK</fullName>
    </recommendedName>
</protein>
<proteinExistence type="predicted"/>
<evidence type="ECO:0000313" key="1">
    <source>
        <dbReference type="EMBL" id="PHV66821.1"/>
    </source>
</evidence>
<dbReference type="InterPro" id="IPR054058">
    <property type="entry name" value="HTH_67"/>
</dbReference>
<dbReference type="NCBIfam" id="NF047719">
    <property type="entry name" value="SCO6745_fam_HTH"/>
    <property type="match status" value="1"/>
</dbReference>
<dbReference type="Proteomes" id="UP000225108">
    <property type="component" value="Unassembled WGS sequence"/>
</dbReference>
<name>A0A2G3PM04_WILMA</name>
<dbReference type="AlphaFoldDB" id="A0A2G3PM04"/>
<dbReference type="Pfam" id="PF21863">
    <property type="entry name" value="HTH_67"/>
    <property type="match status" value="1"/>
</dbReference>
<evidence type="ECO:0008006" key="3">
    <source>
        <dbReference type="Google" id="ProtNLM"/>
    </source>
</evidence>
<evidence type="ECO:0000313" key="2">
    <source>
        <dbReference type="Proteomes" id="UP000225108"/>
    </source>
</evidence>
<dbReference type="RefSeq" id="WP_099382833.1">
    <property type="nucleotide sequence ID" value="NZ_PEBD01000008.1"/>
</dbReference>
<reference evidence="1 2" key="1">
    <citation type="submission" date="2017-10" db="EMBL/GenBank/DDBJ databases">
        <title>The draft genome sequence of Williamsia sp. BULT 1.1 isolated from the semi-arid grassland soils from South Africa.</title>
        <authorList>
            <person name="Kabwe M.H."/>
            <person name="Govender N."/>
            <person name="Mutseka Lunga P."/>
            <person name="Vikram S."/>
            <person name="Makhalanyane T.P."/>
        </authorList>
    </citation>
    <scope>NUCLEOTIDE SEQUENCE [LARGE SCALE GENOMIC DNA]</scope>
    <source>
        <strain evidence="1 2">BULT 1.1</strain>
    </source>
</reference>
<accession>A0A2G3PM04</accession>